<dbReference type="Proteomes" id="UP000831701">
    <property type="component" value="Chromosome 17"/>
</dbReference>
<dbReference type="EMBL" id="CM041547">
    <property type="protein sequence ID" value="KAI3360240.1"/>
    <property type="molecule type" value="Genomic_DNA"/>
</dbReference>
<gene>
    <name evidence="1" type="ORF">L3Q82_014554</name>
</gene>
<sequence length="697" mass="81919">VYGNPPVKNMMKKICILVALLLVLPPVCELYVGLRRQAFIYNSGYKNWHDAQATCRRYYTDLVTISDEVENQDFFNDRGWIGLYKDENCQWRWSRRNEIANFTSWKDGEPRSNELCAFKHDKTDKWESDSCYSGHSYMCSDESLILVKENKTWEEALNHCRSLEAEDQSLPATAYQNHRYDLVTLVTDDDYNYALKKARGATTVGVWTGLRFLADEWVWITVCLRMMKKICILVALLLVLPPVCELYVGLRRQAFIYYSGYKNWHDAQATCRRYYTDLVTISDEEENQDFFSGWGWIGLYKDENSQWRWSRRNEIANFTSWKDGEPRSNELCAFKHDKTDKWESDSCYSGHSYMCSDESLILVKENKTWEEALNHCRSLEAEDQSLPATAYQNHRYDLVTLVTDDDYNYALKKARGATAVGVWTGLRFLADEWVWITVCLRMMKKICILVALLLVLPPVCELYVGLRREAFIYYYDFKNWYDAQATCRRYYTDLVTISDEEENQDFFSGWGWIGLYKDENSQWRWSRRNEIANFTSWKDGEPQCDKRCAFKDPSTNKWESDYCGKNHYFLCSDESLVLVKENKTWEEALNHCRSLEAANQSLPATAYQNHRYDLVTLVTDDDYNYALKKARGATTVGVWTGLRFLADEWVWVGGETVQMKDLPKCPTKNCVVLNNSTNFIKEQDCHEKRNFLCYRKF</sequence>
<proteinExistence type="predicted"/>
<protein>
    <submittedName>
        <fullName evidence="1">Uncharacterized protein</fullName>
    </submittedName>
</protein>
<evidence type="ECO:0000313" key="2">
    <source>
        <dbReference type="Proteomes" id="UP000831701"/>
    </source>
</evidence>
<evidence type="ECO:0000313" key="1">
    <source>
        <dbReference type="EMBL" id="KAI3360240.1"/>
    </source>
</evidence>
<keyword evidence="2" id="KW-1185">Reference proteome</keyword>
<comment type="caution">
    <text evidence="1">The sequence shown here is derived from an EMBL/GenBank/DDBJ whole genome shotgun (WGS) entry which is preliminary data.</text>
</comment>
<organism evidence="1 2">
    <name type="scientific">Scortum barcoo</name>
    <name type="common">barcoo grunter</name>
    <dbReference type="NCBI Taxonomy" id="214431"/>
    <lineage>
        <taxon>Eukaryota</taxon>
        <taxon>Metazoa</taxon>
        <taxon>Chordata</taxon>
        <taxon>Craniata</taxon>
        <taxon>Vertebrata</taxon>
        <taxon>Euteleostomi</taxon>
        <taxon>Actinopterygii</taxon>
        <taxon>Neopterygii</taxon>
        <taxon>Teleostei</taxon>
        <taxon>Neoteleostei</taxon>
        <taxon>Acanthomorphata</taxon>
        <taxon>Eupercaria</taxon>
        <taxon>Centrarchiformes</taxon>
        <taxon>Terapontoidei</taxon>
        <taxon>Terapontidae</taxon>
        <taxon>Scortum</taxon>
    </lineage>
</organism>
<feature type="non-terminal residue" evidence="1">
    <location>
        <position position="1"/>
    </location>
</feature>
<accession>A0ACB8VXR6</accession>
<name>A0ACB8VXR6_9TELE</name>
<reference evidence="1" key="1">
    <citation type="submission" date="2022-04" db="EMBL/GenBank/DDBJ databases">
        <title>Jade perch genome.</title>
        <authorList>
            <person name="Chao B."/>
        </authorList>
    </citation>
    <scope>NUCLEOTIDE SEQUENCE</scope>
    <source>
        <strain evidence="1">CB-2022</strain>
    </source>
</reference>